<accession>A0A383UMS7</accession>
<proteinExistence type="predicted"/>
<evidence type="ECO:0000313" key="4">
    <source>
        <dbReference type="EMBL" id="SZF00660.1"/>
    </source>
</evidence>
<evidence type="ECO:0000256" key="1">
    <source>
        <dbReference type="ARBA" id="ARBA00022722"/>
    </source>
</evidence>
<dbReference type="InterPro" id="IPR016191">
    <property type="entry name" value="Ribonuclease/ribotoxin"/>
</dbReference>
<evidence type="ECO:0000256" key="2">
    <source>
        <dbReference type="ARBA" id="ARBA00022801"/>
    </source>
</evidence>
<dbReference type="AlphaFoldDB" id="A0A383UMS7"/>
<evidence type="ECO:0008006" key="6">
    <source>
        <dbReference type="Google" id="ProtNLM"/>
    </source>
</evidence>
<dbReference type="VEuPathDB" id="FungiDB:BLGHR1_11403"/>
<dbReference type="GO" id="GO:0016787">
    <property type="term" value="F:hydrolase activity"/>
    <property type="evidence" value="ECO:0007669"/>
    <property type="project" value="UniProtKB-KW"/>
</dbReference>
<dbReference type="GO" id="GO:0003723">
    <property type="term" value="F:RNA binding"/>
    <property type="evidence" value="ECO:0007669"/>
    <property type="project" value="InterPro"/>
</dbReference>
<dbReference type="GO" id="GO:0004540">
    <property type="term" value="F:RNA nuclease activity"/>
    <property type="evidence" value="ECO:0007669"/>
    <property type="project" value="InterPro"/>
</dbReference>
<feature type="signal peptide" evidence="3">
    <location>
        <begin position="1"/>
        <end position="23"/>
    </location>
</feature>
<evidence type="ECO:0000313" key="5">
    <source>
        <dbReference type="Proteomes" id="UP000275772"/>
    </source>
</evidence>
<keyword evidence="3" id="KW-0732">Signal</keyword>
<keyword evidence="1" id="KW-0540">Nuclease</keyword>
<feature type="chain" id="PRO_5017062469" description="Candidate secreted effector protein" evidence="3">
    <location>
        <begin position="24"/>
        <end position="409"/>
    </location>
</feature>
<gene>
    <name evidence="4" type="ORF">BLGHR1_11403</name>
</gene>
<keyword evidence="2" id="KW-0378">Hydrolase</keyword>
<name>A0A383UMS7_BLUHO</name>
<evidence type="ECO:0000256" key="3">
    <source>
        <dbReference type="SAM" id="SignalP"/>
    </source>
</evidence>
<dbReference type="SUPFAM" id="SSF53933">
    <property type="entry name" value="Microbial ribonucleases"/>
    <property type="match status" value="1"/>
</dbReference>
<dbReference type="EMBL" id="UNSH01000022">
    <property type="protein sequence ID" value="SZF00660.1"/>
    <property type="molecule type" value="Genomic_DNA"/>
</dbReference>
<sequence>MVKMWIKFCIYLLLSGLIDQVKCVNIPYSDMYLPDGIDGFLCGREVIWIEYARQSANKMMKSYFYDKYFHTFPKLFEDTHLFNVKSDILLSWPAKPSGIIYISGNPGKYRLIINLRGQIMGVVIIDHAKHSKNISFKRCNPVHSSIPEGNTESRLLDEFWSLAYPIHGYKCGSKYFPQSTVKSGNDLDSNYYFQKALETIESPIKFKKYRGDQFTGSDLRVYPLHHSLSSKPGSGSQGLFRVVFEMKDRKFKGITDLKDGAKCVTLWDLSSASPDTIYRPSSILNMEGLSEKFWPATCFGHRFKYKTIWLFIEFASKDWSKNRDDMAHNFPIVREDRFLFWPVRNKETHDIKQDTALAFAIGYDTKEDTYGLYRARVKNGFLNMFQQCIDLPLKDIRSLQRRLSSVIQL</sequence>
<reference evidence="4 5" key="1">
    <citation type="submission" date="2017-11" db="EMBL/GenBank/DDBJ databases">
        <authorList>
            <person name="Kracher B."/>
        </authorList>
    </citation>
    <scope>NUCLEOTIDE SEQUENCE [LARGE SCALE GENOMIC DNA]</scope>
    <source>
        <strain evidence="4 5">RACE1</strain>
    </source>
</reference>
<dbReference type="Gene3D" id="3.10.450.30">
    <property type="entry name" value="Microbial ribonucleases"/>
    <property type="match status" value="1"/>
</dbReference>
<protein>
    <recommendedName>
        <fullName evidence="6">Candidate secreted effector protein</fullName>
    </recommendedName>
</protein>
<organism evidence="4 5">
    <name type="scientific">Blumeria hordei</name>
    <name type="common">Barley powdery mildew</name>
    <name type="synonym">Blumeria graminis f. sp. hordei</name>
    <dbReference type="NCBI Taxonomy" id="2867405"/>
    <lineage>
        <taxon>Eukaryota</taxon>
        <taxon>Fungi</taxon>
        <taxon>Dikarya</taxon>
        <taxon>Ascomycota</taxon>
        <taxon>Pezizomycotina</taxon>
        <taxon>Leotiomycetes</taxon>
        <taxon>Erysiphales</taxon>
        <taxon>Erysiphaceae</taxon>
        <taxon>Blumeria</taxon>
    </lineage>
</organism>
<dbReference type="Proteomes" id="UP000275772">
    <property type="component" value="Unassembled WGS sequence"/>
</dbReference>